<organism evidence="2 3">
    <name type="scientific">Opisthorchis viverrini</name>
    <name type="common">Southeast Asian liver fluke</name>
    <dbReference type="NCBI Taxonomy" id="6198"/>
    <lineage>
        <taxon>Eukaryota</taxon>
        <taxon>Metazoa</taxon>
        <taxon>Spiralia</taxon>
        <taxon>Lophotrochozoa</taxon>
        <taxon>Platyhelminthes</taxon>
        <taxon>Trematoda</taxon>
        <taxon>Digenea</taxon>
        <taxon>Opisthorchiida</taxon>
        <taxon>Opisthorchiata</taxon>
        <taxon>Opisthorchiidae</taxon>
        <taxon>Opisthorchis</taxon>
    </lineage>
</organism>
<name>A0A074Z9X5_OPIVI</name>
<evidence type="ECO:0000313" key="2">
    <source>
        <dbReference type="EMBL" id="KER24046.1"/>
    </source>
</evidence>
<proteinExistence type="predicted"/>
<dbReference type="EMBL" id="KL596825">
    <property type="protein sequence ID" value="KER24046.1"/>
    <property type="molecule type" value="Genomic_DNA"/>
</dbReference>
<feature type="region of interest" description="Disordered" evidence="1">
    <location>
        <begin position="93"/>
        <end position="125"/>
    </location>
</feature>
<feature type="non-terminal residue" evidence="2">
    <location>
        <position position="125"/>
    </location>
</feature>
<evidence type="ECO:0000256" key="1">
    <source>
        <dbReference type="SAM" id="MobiDB-lite"/>
    </source>
</evidence>
<dbReference type="Proteomes" id="UP000054324">
    <property type="component" value="Unassembled WGS sequence"/>
</dbReference>
<keyword evidence="3" id="KW-1185">Reference proteome</keyword>
<accession>A0A074Z9X5</accession>
<sequence length="125" mass="14098">MESENGGYCSYKQRVVTEKISKTQVSCISMLSFRHFLTYRYLYASCSALTPPKLGARWPKWLEREFTNRKVRGSNPPSATRLPLSRLRQPGSIPALVLPSGGMAGRHRKGATAERFTPPKLIRQS</sequence>
<protein>
    <submittedName>
        <fullName evidence="2">Uncharacterized protein</fullName>
    </submittedName>
</protein>
<evidence type="ECO:0000313" key="3">
    <source>
        <dbReference type="Proteomes" id="UP000054324"/>
    </source>
</evidence>
<dbReference type="RefSeq" id="XP_009172223.1">
    <property type="nucleotide sequence ID" value="XM_009173959.1"/>
</dbReference>
<dbReference type="STRING" id="6198.A0A074Z9X5"/>
<dbReference type="AlphaFoldDB" id="A0A074Z9X5"/>
<dbReference type="CTD" id="20328674"/>
<dbReference type="GeneID" id="20328674"/>
<dbReference type="OrthoDB" id="6266369at2759"/>
<gene>
    <name evidence="2" type="ORF">T265_14508</name>
</gene>
<reference evidence="2 3" key="1">
    <citation type="submission" date="2013-11" db="EMBL/GenBank/DDBJ databases">
        <title>Opisthorchis viverrini - life in the bile duct.</title>
        <authorList>
            <person name="Young N.D."/>
            <person name="Nagarajan N."/>
            <person name="Lin S.J."/>
            <person name="Korhonen P.K."/>
            <person name="Jex A.R."/>
            <person name="Hall R.S."/>
            <person name="Safavi-Hemami H."/>
            <person name="Kaewkong W."/>
            <person name="Bertrand D."/>
            <person name="Gao S."/>
            <person name="Seet Q."/>
            <person name="Wongkham S."/>
            <person name="Teh B.T."/>
            <person name="Wongkham C."/>
            <person name="Intapan P.M."/>
            <person name="Maleewong W."/>
            <person name="Yang X."/>
            <person name="Hu M."/>
            <person name="Wang Z."/>
            <person name="Hofmann A."/>
            <person name="Sternberg P.W."/>
            <person name="Tan P."/>
            <person name="Wang J."/>
            <person name="Gasser R.B."/>
        </authorList>
    </citation>
    <scope>NUCLEOTIDE SEQUENCE [LARGE SCALE GENOMIC DNA]</scope>
</reference>
<dbReference type="KEGG" id="ovi:T265_14508"/>